<sequence>MDNYMARVEDWLHMQTNPSVTAAEKLAPEPLHPSRVSFRDRTPSLELGDDNTSPNKYVPEKARIQKALAEVRYLDRGRYTELPTHQPRRREPSKELFGDFRTARGPRRAEVASSCAQSPFDAKPLPPYRGRSASPQKWLGPRLKCRSPSPDRGLFKVEASLRAADPYLLDVAGVHTVTSPGSSPKNPQLHYFRAAEEIFNHQFPSHWGSRFGSPDERAVVAAHALEATGRRRSPSPEATRLSPHRTPSPERTRSLESLRRPGGLATTHGGRLDEIDEDA</sequence>
<organism evidence="2 3">
    <name type="scientific">Paratrimastix pyriformis</name>
    <dbReference type="NCBI Taxonomy" id="342808"/>
    <lineage>
        <taxon>Eukaryota</taxon>
        <taxon>Metamonada</taxon>
        <taxon>Preaxostyla</taxon>
        <taxon>Paratrimastigidae</taxon>
        <taxon>Paratrimastix</taxon>
    </lineage>
</organism>
<gene>
    <name evidence="2" type="ORF">PAPYR_2772</name>
</gene>
<evidence type="ECO:0000256" key="1">
    <source>
        <dbReference type="SAM" id="MobiDB-lite"/>
    </source>
</evidence>
<proteinExistence type="predicted"/>
<feature type="region of interest" description="Disordered" evidence="1">
    <location>
        <begin position="225"/>
        <end position="279"/>
    </location>
</feature>
<feature type="region of interest" description="Disordered" evidence="1">
    <location>
        <begin position="22"/>
        <end position="58"/>
    </location>
</feature>
<reference evidence="2" key="1">
    <citation type="journal article" date="2022" name="bioRxiv">
        <title>Genomics of Preaxostyla Flagellates Illuminates Evolutionary Transitions and the Path Towards Mitochondrial Loss.</title>
        <authorList>
            <person name="Novak L.V.F."/>
            <person name="Treitli S.C."/>
            <person name="Pyrih J."/>
            <person name="Halakuc P."/>
            <person name="Pipaliya S.V."/>
            <person name="Vacek V."/>
            <person name="Brzon O."/>
            <person name="Soukal P."/>
            <person name="Eme L."/>
            <person name="Dacks J.B."/>
            <person name="Karnkowska A."/>
            <person name="Elias M."/>
            <person name="Hampl V."/>
        </authorList>
    </citation>
    <scope>NUCLEOTIDE SEQUENCE</scope>
    <source>
        <strain evidence="2">RCP-MX</strain>
    </source>
</reference>
<comment type="caution">
    <text evidence="2">The sequence shown here is derived from an EMBL/GenBank/DDBJ whole genome shotgun (WGS) entry which is preliminary data.</text>
</comment>
<feature type="compositionally biased region" description="Basic and acidic residues" evidence="1">
    <location>
        <begin position="89"/>
        <end position="110"/>
    </location>
</feature>
<feature type="region of interest" description="Disordered" evidence="1">
    <location>
        <begin position="81"/>
        <end position="140"/>
    </location>
</feature>
<evidence type="ECO:0000313" key="2">
    <source>
        <dbReference type="EMBL" id="KAJ4460926.1"/>
    </source>
</evidence>
<dbReference type="EMBL" id="JAPMOS010000010">
    <property type="protein sequence ID" value="KAJ4460926.1"/>
    <property type="molecule type" value="Genomic_DNA"/>
</dbReference>
<dbReference type="Proteomes" id="UP001141327">
    <property type="component" value="Unassembled WGS sequence"/>
</dbReference>
<feature type="compositionally biased region" description="Basic and acidic residues" evidence="1">
    <location>
        <begin position="247"/>
        <end position="259"/>
    </location>
</feature>
<evidence type="ECO:0000313" key="3">
    <source>
        <dbReference type="Proteomes" id="UP001141327"/>
    </source>
</evidence>
<protein>
    <submittedName>
        <fullName evidence="2">Uncharacterized protein</fullName>
    </submittedName>
</protein>
<accession>A0ABQ8UR44</accession>
<keyword evidence="3" id="KW-1185">Reference proteome</keyword>
<name>A0ABQ8UR44_9EUKA</name>